<gene>
    <name evidence="3" type="ORF">UFOPK1722_00968</name>
</gene>
<feature type="domain" description="Methyltransferase" evidence="2">
    <location>
        <begin position="73"/>
        <end position="166"/>
    </location>
</feature>
<dbReference type="Gene3D" id="3.40.50.150">
    <property type="entry name" value="Vaccinia Virus protein VP39"/>
    <property type="match status" value="1"/>
</dbReference>
<dbReference type="Pfam" id="PF13649">
    <property type="entry name" value="Methyltransf_25"/>
    <property type="match status" value="1"/>
</dbReference>
<dbReference type="Gene3D" id="2.20.25.570">
    <property type="match status" value="1"/>
</dbReference>
<keyword evidence="1" id="KW-0808">Transferase</keyword>
<name>A0A6J6EUH5_9ZZZZ</name>
<dbReference type="InterPro" id="IPR029063">
    <property type="entry name" value="SAM-dependent_MTases_sf"/>
</dbReference>
<dbReference type="AlphaFoldDB" id="A0A6J6EUH5"/>
<dbReference type="GO" id="GO:0016740">
    <property type="term" value="F:transferase activity"/>
    <property type="evidence" value="ECO:0007669"/>
    <property type="project" value="UniProtKB-KW"/>
</dbReference>
<dbReference type="EMBL" id="CAEZTS010000076">
    <property type="protein sequence ID" value="CAB4580151.1"/>
    <property type="molecule type" value="Genomic_DNA"/>
</dbReference>
<reference evidence="3" key="1">
    <citation type="submission" date="2020-05" db="EMBL/GenBank/DDBJ databases">
        <authorList>
            <person name="Chiriac C."/>
            <person name="Salcher M."/>
            <person name="Ghai R."/>
            <person name="Kavagutti S V."/>
        </authorList>
    </citation>
    <scope>NUCLEOTIDE SEQUENCE</scope>
</reference>
<sequence length="277" mass="30576">MPAIPEEYPRHRLSVAGFTAGSDDVVDWTRMKGFDDSTYGESFADVYDDWYEDVSDVEATTNLITELARGGSVLELGVGTGRLAIPLARAGCAVVGIDSSAAMLERCRIKASRLVPDRPIELILGDMVDSQPDRRFDAVLIAYNTVFSLPSAERQQNLFEAVAARLTDVGTFIIEAVVPDPQRKAGGTVGVRSMHADRVVLSVDVHHPDDQRVDGQFVEFTESGGVRLRPWSIRYSSPDQLDRMAVRAGLRLRDRWEDMSKSAFVADSPTHVSVYTR</sequence>
<dbReference type="PANTHER" id="PTHR43861">
    <property type="entry name" value="TRANS-ACONITATE 2-METHYLTRANSFERASE-RELATED"/>
    <property type="match status" value="1"/>
</dbReference>
<proteinExistence type="predicted"/>
<dbReference type="CDD" id="cd02440">
    <property type="entry name" value="AdoMet_MTases"/>
    <property type="match status" value="1"/>
</dbReference>
<evidence type="ECO:0000259" key="2">
    <source>
        <dbReference type="Pfam" id="PF13649"/>
    </source>
</evidence>
<accession>A0A6J6EUH5</accession>
<dbReference type="SUPFAM" id="SSF53335">
    <property type="entry name" value="S-adenosyl-L-methionine-dependent methyltransferases"/>
    <property type="match status" value="1"/>
</dbReference>
<dbReference type="InterPro" id="IPR041698">
    <property type="entry name" value="Methyltransf_25"/>
</dbReference>
<organism evidence="3">
    <name type="scientific">freshwater metagenome</name>
    <dbReference type="NCBI Taxonomy" id="449393"/>
    <lineage>
        <taxon>unclassified sequences</taxon>
        <taxon>metagenomes</taxon>
        <taxon>ecological metagenomes</taxon>
    </lineage>
</organism>
<protein>
    <submittedName>
        <fullName evidence="3">Unannotated protein</fullName>
    </submittedName>
</protein>
<evidence type="ECO:0000313" key="3">
    <source>
        <dbReference type="EMBL" id="CAB4580151.1"/>
    </source>
</evidence>
<evidence type="ECO:0000256" key="1">
    <source>
        <dbReference type="ARBA" id="ARBA00022679"/>
    </source>
</evidence>